<keyword evidence="2" id="KW-1185">Reference proteome</keyword>
<organism evidence="1 2">
    <name type="scientific">Dendrobium chrysotoxum</name>
    <name type="common">Orchid</name>
    <dbReference type="NCBI Taxonomy" id="161865"/>
    <lineage>
        <taxon>Eukaryota</taxon>
        <taxon>Viridiplantae</taxon>
        <taxon>Streptophyta</taxon>
        <taxon>Embryophyta</taxon>
        <taxon>Tracheophyta</taxon>
        <taxon>Spermatophyta</taxon>
        <taxon>Magnoliopsida</taxon>
        <taxon>Liliopsida</taxon>
        <taxon>Asparagales</taxon>
        <taxon>Orchidaceae</taxon>
        <taxon>Epidendroideae</taxon>
        <taxon>Malaxideae</taxon>
        <taxon>Dendrobiinae</taxon>
        <taxon>Dendrobium</taxon>
    </lineage>
</organism>
<reference evidence="1 2" key="1">
    <citation type="journal article" date="2021" name="Hortic Res">
        <title>Chromosome-scale assembly of the Dendrobium chrysotoxum genome enhances the understanding of orchid evolution.</title>
        <authorList>
            <person name="Zhang Y."/>
            <person name="Zhang G.Q."/>
            <person name="Zhang D."/>
            <person name="Liu X.D."/>
            <person name="Xu X.Y."/>
            <person name="Sun W.H."/>
            <person name="Yu X."/>
            <person name="Zhu X."/>
            <person name="Wang Z.W."/>
            <person name="Zhao X."/>
            <person name="Zhong W.Y."/>
            <person name="Chen H."/>
            <person name="Yin W.L."/>
            <person name="Huang T."/>
            <person name="Niu S.C."/>
            <person name="Liu Z.J."/>
        </authorList>
    </citation>
    <scope>NUCLEOTIDE SEQUENCE [LARGE SCALE GENOMIC DNA]</scope>
    <source>
        <strain evidence="1">Lindl</strain>
    </source>
</reference>
<dbReference type="EMBL" id="JAGFBR010000006">
    <property type="protein sequence ID" value="KAH0464843.1"/>
    <property type="molecule type" value="Genomic_DNA"/>
</dbReference>
<dbReference type="AlphaFoldDB" id="A0AAV7HB93"/>
<dbReference type="GO" id="GO:0016020">
    <property type="term" value="C:membrane"/>
    <property type="evidence" value="ECO:0007669"/>
    <property type="project" value="TreeGrafter"/>
</dbReference>
<dbReference type="PANTHER" id="PTHR24177:SF468">
    <property type="entry name" value="PGG DOMAIN-CONTAINING PROTEIN"/>
    <property type="match status" value="1"/>
</dbReference>
<dbReference type="Proteomes" id="UP000775213">
    <property type="component" value="Unassembled WGS sequence"/>
</dbReference>
<evidence type="ECO:0000313" key="1">
    <source>
        <dbReference type="EMBL" id="KAH0464843.1"/>
    </source>
</evidence>
<comment type="caution">
    <text evidence="1">The sequence shown here is derived from an EMBL/GenBank/DDBJ whole genome shotgun (WGS) entry which is preliminary data.</text>
</comment>
<protein>
    <submittedName>
        <fullName evidence="1">Uncharacterized protein</fullName>
    </submittedName>
</protein>
<dbReference type="PANTHER" id="PTHR24177">
    <property type="entry name" value="CASKIN"/>
    <property type="match status" value="1"/>
</dbReference>
<gene>
    <name evidence="1" type="ORF">IEQ34_004946</name>
</gene>
<sequence>MRGLDEFVEKILEVYLQSVNILDVQEKNIIQVAISLSNKKIFELVTSKLTGRNAMFPSRLLYARENMMWSMNLHYNKKNTILHYAAKVTVNVEVAGALQMQKDLQWFEKVMKFMPMVLQYSRNVERMTTQDCF</sequence>
<accession>A0AAV7HB93</accession>
<proteinExistence type="predicted"/>
<evidence type="ECO:0000313" key="2">
    <source>
        <dbReference type="Proteomes" id="UP000775213"/>
    </source>
</evidence>
<name>A0AAV7HB93_DENCH</name>